<accession>A0A0F6WQW7</accession>
<dbReference type="InterPro" id="IPR006674">
    <property type="entry name" value="HD_domain"/>
</dbReference>
<keyword evidence="2 7" id="KW-0548">Nucleotidyltransferase</keyword>
<proteinExistence type="predicted"/>
<dbReference type="Pfam" id="PF01966">
    <property type="entry name" value="HD"/>
    <property type="match status" value="1"/>
</dbReference>
<evidence type="ECO:0000256" key="2">
    <source>
        <dbReference type="ARBA" id="ARBA00022695"/>
    </source>
</evidence>
<sequence>MNDPAQLRHGAEQDALALLGSLALPAGTTLAATGSLARSELTPYSDLDLILIHPPGQTPEGVEDLWYPIWDAKKRLDYSVRTPAECVEMISADSTAALAMLDIRFIAGDEDLFATTRRKILDKWRQELNKNFDAVVQTAIARWRRSGPVVAMTRPDLKHGRGGLRDFELINALALGHLCDVPKLDSQHRLLVDVRTLLHVHARRSRDVLDPEFAVDIALDLGFVDRYHLGREIADAARAIDDALTAALATARGLLPRRGGFAFRNTVRRPLDVDVVDANGTIALSKKPDLTDPALPLRVAAAAAKTGLPVSDSTWARLAECPELPEPWPPAASADFFRILSSPENTRRVVKQMDRHHLWERYVPEWDRIRGLMPREPSHVSTIDEHSLNTVAGCALETVTVARPDLLVLGALYHDIGKGTDRPHEQVGAEMVAKAASRMGLNLRDRASVQTLVAEHTTLAKIASRLDPRSEEAVEKLLDAVHYDLVTLNLLEVLTEADAEATGPGVWSTRLEQALRIVCQCARSRLIDIRPVAPMLVHRGDIALVEKDGTNTVRWHGDDLRKIFSVMAAKGWTVNAARMVANGEWTGEFDVRANGPQDFDPQLFLQSYQSGIYSDVPAPAPGLTATFWYGNILEVRTELRIGAIYALLRTLPSALWINAITRGATLIVQAALAPGFDRVAVERDVMKVLAAS</sequence>
<evidence type="ECO:0000256" key="3">
    <source>
        <dbReference type="ARBA" id="ARBA00022801"/>
    </source>
</evidence>
<dbReference type="Pfam" id="PF01909">
    <property type="entry name" value="NTP_transf_2"/>
    <property type="match status" value="1"/>
</dbReference>
<dbReference type="PANTHER" id="PTHR47320">
    <property type="entry name" value="BIFUNCTIONAL URIDYLYLTRANSFERASE/URIDYLYL-REMOVING ENZYME"/>
    <property type="match status" value="1"/>
</dbReference>
<dbReference type="NCBIfam" id="NF001265">
    <property type="entry name" value="PRK00227.1"/>
    <property type="match status" value="1"/>
</dbReference>
<dbReference type="EC" id="2.7.7.59" evidence="7"/>
<keyword evidence="3" id="KW-0378">Hydrolase</keyword>
<evidence type="ECO:0000256" key="5">
    <source>
        <dbReference type="ARBA" id="ARBA00023268"/>
    </source>
</evidence>
<dbReference type="RefSeq" id="WP_003861920.1">
    <property type="nucleotide sequence ID" value="NZ_CP011309.1"/>
</dbReference>
<evidence type="ECO:0000259" key="6">
    <source>
        <dbReference type="PROSITE" id="PS51831"/>
    </source>
</evidence>
<dbReference type="GO" id="GO:0016787">
    <property type="term" value="F:hydrolase activity"/>
    <property type="evidence" value="ECO:0007669"/>
    <property type="project" value="UniProtKB-KW"/>
</dbReference>
<dbReference type="GO" id="GO:0008773">
    <property type="term" value="F:[protein-PII] uridylyltransferase activity"/>
    <property type="evidence" value="ECO:0007669"/>
    <property type="project" value="UniProtKB-EC"/>
</dbReference>
<organism evidence="7 8">
    <name type="scientific">[Brevibacterium] flavum</name>
    <dbReference type="NCBI Taxonomy" id="92706"/>
    <lineage>
        <taxon>Bacteria</taxon>
        <taxon>Bacillati</taxon>
        <taxon>Actinomycetota</taxon>
        <taxon>Actinomycetes</taxon>
        <taxon>Mycobacteriales</taxon>
        <taxon>Corynebacteriaceae</taxon>
        <taxon>Corynebacterium</taxon>
    </lineage>
</organism>
<dbReference type="CDD" id="cd05401">
    <property type="entry name" value="NT_GlnE_GlnD_like"/>
    <property type="match status" value="1"/>
</dbReference>
<gene>
    <name evidence="7" type="primary">glnD</name>
    <name evidence="7" type="ORF">YH66_09960</name>
</gene>
<keyword evidence="5" id="KW-0511">Multifunctional enzyme</keyword>
<dbReference type="AlphaFoldDB" id="A0A0F6WQW7"/>
<dbReference type="PANTHER" id="PTHR47320:SF1">
    <property type="entry name" value="BIFUNCTIONAL URIDYLYLTRANSFERASE_URIDYLYL-REMOVING ENZYME"/>
    <property type="match status" value="1"/>
</dbReference>
<dbReference type="PATRIC" id="fig|92706.3.peg.2088"/>
<dbReference type="HOGENOM" id="CLU_012833_2_0_11"/>
<evidence type="ECO:0000256" key="4">
    <source>
        <dbReference type="ARBA" id="ARBA00022842"/>
    </source>
</evidence>
<dbReference type="Proteomes" id="UP000034037">
    <property type="component" value="Chromosome"/>
</dbReference>
<protein>
    <submittedName>
        <fullName evidence="7">Protein-PII uridylyltransferase</fullName>
        <ecNumber evidence="7">2.7.7.59</ecNumber>
    </submittedName>
</protein>
<keyword evidence="4" id="KW-0460">Magnesium</keyword>
<keyword evidence="8" id="KW-1185">Reference proteome</keyword>
<dbReference type="Gene3D" id="1.10.3090.10">
    <property type="entry name" value="cca-adding enzyme, domain 2"/>
    <property type="match status" value="1"/>
</dbReference>
<dbReference type="SUPFAM" id="SSF81301">
    <property type="entry name" value="Nucleotidyltransferase"/>
    <property type="match status" value="1"/>
</dbReference>
<feature type="domain" description="HD" evidence="6">
    <location>
        <begin position="383"/>
        <end position="484"/>
    </location>
</feature>
<dbReference type="InterPro" id="IPR002934">
    <property type="entry name" value="Polymerase_NTP_transf_dom"/>
</dbReference>
<keyword evidence="1 7" id="KW-0808">Transferase</keyword>
<dbReference type="InterPro" id="IPR003607">
    <property type="entry name" value="HD/PDEase_dom"/>
</dbReference>
<dbReference type="InterPro" id="IPR043519">
    <property type="entry name" value="NT_sf"/>
</dbReference>
<dbReference type="CDD" id="cd00077">
    <property type="entry name" value="HDc"/>
    <property type="match status" value="1"/>
</dbReference>
<reference evidence="7 8" key="1">
    <citation type="submission" date="2015-04" db="EMBL/GenBank/DDBJ databases">
        <title>Complete Genome Sequence of Brevibacterium flavum ATCC 15168.</title>
        <authorList>
            <person name="Ahn J."/>
            <person name="Park G."/>
            <person name="Jeon W."/>
            <person name="Jang Y."/>
            <person name="Jang M."/>
            <person name="Lee H."/>
            <person name="Lee H."/>
        </authorList>
    </citation>
    <scope>NUCLEOTIDE SEQUENCE [LARGE SCALE GENOMIC DNA]</scope>
    <source>
        <strain evidence="7 8">ATCC 15168</strain>
    </source>
</reference>
<dbReference type="SUPFAM" id="SSF109604">
    <property type="entry name" value="HD-domain/PDEase-like"/>
    <property type="match status" value="1"/>
</dbReference>
<evidence type="ECO:0000313" key="8">
    <source>
        <dbReference type="Proteomes" id="UP000034037"/>
    </source>
</evidence>
<dbReference type="InterPro" id="IPR010043">
    <property type="entry name" value="UTase/UR"/>
</dbReference>
<dbReference type="EMBL" id="CP011309">
    <property type="protein sequence ID" value="AKF27851.1"/>
    <property type="molecule type" value="Genomic_DNA"/>
</dbReference>
<name>A0A0F6WQW7_9CORY</name>
<dbReference type="PROSITE" id="PS51831">
    <property type="entry name" value="HD"/>
    <property type="match status" value="1"/>
</dbReference>
<evidence type="ECO:0000256" key="1">
    <source>
        <dbReference type="ARBA" id="ARBA00022679"/>
    </source>
</evidence>
<dbReference type="SMART" id="SM00471">
    <property type="entry name" value="HDc"/>
    <property type="match status" value="1"/>
</dbReference>
<evidence type="ECO:0000313" key="7">
    <source>
        <dbReference type="EMBL" id="AKF27851.1"/>
    </source>
</evidence>